<sequence>MRLIIEASGFERLFKEKFKSLVLYANTFLNDFEISKEVVQSVFVYIWERKEKLEIRSSISAYLYSSVYNASIQYLRKNKRSLTITNSDELIKSIDTSRVEHLIESKELNVAIQKTLMKLPKQCRIIFSMSRFESKKYSEIATILGISSKAVEKQITKALKIFRMELSDFLPFLLIILEILNR</sequence>
<dbReference type="PANTHER" id="PTHR43133">
    <property type="entry name" value="RNA POLYMERASE ECF-TYPE SIGMA FACTO"/>
    <property type="match status" value="1"/>
</dbReference>
<dbReference type="GO" id="GO:0006352">
    <property type="term" value="P:DNA-templated transcription initiation"/>
    <property type="evidence" value="ECO:0007669"/>
    <property type="project" value="InterPro"/>
</dbReference>
<gene>
    <name evidence="7" type="ORF">E0W69_008455</name>
</gene>
<name>A0A5P2GAU9_9BACT</name>
<dbReference type="InterPro" id="IPR014284">
    <property type="entry name" value="RNA_pol_sigma-70_dom"/>
</dbReference>
<dbReference type="Gene3D" id="1.10.10.10">
    <property type="entry name" value="Winged helix-like DNA-binding domain superfamily/Winged helix DNA-binding domain"/>
    <property type="match status" value="1"/>
</dbReference>
<evidence type="ECO:0000256" key="2">
    <source>
        <dbReference type="ARBA" id="ARBA00023015"/>
    </source>
</evidence>
<dbReference type="Pfam" id="PF08281">
    <property type="entry name" value="Sigma70_r4_2"/>
    <property type="match status" value="1"/>
</dbReference>
<accession>A0A5P2GAU9</accession>
<dbReference type="InterPro" id="IPR007627">
    <property type="entry name" value="RNA_pol_sigma70_r2"/>
</dbReference>
<dbReference type="KEGG" id="arac:E0W69_008455"/>
<dbReference type="InterPro" id="IPR036388">
    <property type="entry name" value="WH-like_DNA-bd_sf"/>
</dbReference>
<dbReference type="NCBIfam" id="TIGR02937">
    <property type="entry name" value="sigma70-ECF"/>
    <property type="match status" value="1"/>
</dbReference>
<evidence type="ECO:0000313" key="7">
    <source>
        <dbReference type="EMBL" id="QES88681.1"/>
    </source>
</evidence>
<dbReference type="NCBIfam" id="TIGR02985">
    <property type="entry name" value="Sig70_bacteroi1"/>
    <property type="match status" value="1"/>
</dbReference>
<keyword evidence="8" id="KW-1185">Reference proteome</keyword>
<keyword evidence="3" id="KW-0731">Sigma factor</keyword>
<evidence type="ECO:0000259" key="5">
    <source>
        <dbReference type="Pfam" id="PF04542"/>
    </source>
</evidence>
<reference evidence="7 8" key="1">
    <citation type="submission" date="2019-09" db="EMBL/GenBank/DDBJ databases">
        <title>Complete genome sequence of Arachidicoccus sp. B3-10 isolated from apple orchard soil.</title>
        <authorList>
            <person name="Kim H.S."/>
            <person name="Han K.-I."/>
            <person name="Suh M.K."/>
            <person name="Lee K.C."/>
            <person name="Eom M.K."/>
            <person name="Kim J.-S."/>
            <person name="Kang S.W."/>
            <person name="Sin Y."/>
            <person name="Lee J.-S."/>
        </authorList>
    </citation>
    <scope>NUCLEOTIDE SEQUENCE [LARGE SCALE GENOMIC DNA]</scope>
    <source>
        <strain evidence="7 8">B3-10</strain>
    </source>
</reference>
<feature type="domain" description="RNA polymerase sigma-70 region 2" evidence="5">
    <location>
        <begin position="23"/>
        <end position="80"/>
    </location>
</feature>
<dbReference type="Proteomes" id="UP000292424">
    <property type="component" value="Chromosome"/>
</dbReference>
<feature type="domain" description="RNA polymerase sigma factor 70 region 4 type 2" evidence="6">
    <location>
        <begin position="111"/>
        <end position="160"/>
    </location>
</feature>
<organism evidence="7 8">
    <name type="scientific">Rhizosphaericola mali</name>
    <dbReference type="NCBI Taxonomy" id="2545455"/>
    <lineage>
        <taxon>Bacteria</taxon>
        <taxon>Pseudomonadati</taxon>
        <taxon>Bacteroidota</taxon>
        <taxon>Chitinophagia</taxon>
        <taxon>Chitinophagales</taxon>
        <taxon>Chitinophagaceae</taxon>
        <taxon>Rhizosphaericola</taxon>
    </lineage>
</organism>
<dbReference type="RefSeq" id="WP_131329649.1">
    <property type="nucleotide sequence ID" value="NZ_CP044016.1"/>
</dbReference>
<comment type="similarity">
    <text evidence="1">Belongs to the sigma-70 factor family. ECF subfamily.</text>
</comment>
<dbReference type="PANTHER" id="PTHR43133:SF46">
    <property type="entry name" value="RNA POLYMERASE SIGMA-70 FACTOR ECF SUBFAMILY"/>
    <property type="match status" value="1"/>
</dbReference>
<protein>
    <submittedName>
        <fullName evidence="7">RNA polymerase sigma-70 factor</fullName>
    </submittedName>
</protein>
<dbReference type="InterPro" id="IPR039425">
    <property type="entry name" value="RNA_pol_sigma-70-like"/>
</dbReference>
<keyword evidence="2" id="KW-0805">Transcription regulation</keyword>
<evidence type="ECO:0000256" key="1">
    <source>
        <dbReference type="ARBA" id="ARBA00010641"/>
    </source>
</evidence>
<dbReference type="InterPro" id="IPR014327">
    <property type="entry name" value="RNA_pol_sigma70_bacteroid"/>
</dbReference>
<evidence type="ECO:0000256" key="4">
    <source>
        <dbReference type="ARBA" id="ARBA00023163"/>
    </source>
</evidence>
<dbReference type="SUPFAM" id="SSF88659">
    <property type="entry name" value="Sigma3 and sigma4 domains of RNA polymerase sigma factors"/>
    <property type="match status" value="1"/>
</dbReference>
<dbReference type="OrthoDB" id="1100095at2"/>
<evidence type="ECO:0000313" key="8">
    <source>
        <dbReference type="Proteomes" id="UP000292424"/>
    </source>
</evidence>
<proteinExistence type="inferred from homology"/>
<dbReference type="InterPro" id="IPR013324">
    <property type="entry name" value="RNA_pol_sigma_r3/r4-like"/>
</dbReference>
<dbReference type="InterPro" id="IPR013249">
    <property type="entry name" value="RNA_pol_sigma70_r4_t2"/>
</dbReference>
<dbReference type="GO" id="GO:0003677">
    <property type="term" value="F:DNA binding"/>
    <property type="evidence" value="ECO:0007669"/>
    <property type="project" value="InterPro"/>
</dbReference>
<dbReference type="InterPro" id="IPR013325">
    <property type="entry name" value="RNA_pol_sigma_r2"/>
</dbReference>
<evidence type="ECO:0000256" key="3">
    <source>
        <dbReference type="ARBA" id="ARBA00023082"/>
    </source>
</evidence>
<dbReference type="SUPFAM" id="SSF88946">
    <property type="entry name" value="Sigma2 domain of RNA polymerase sigma factors"/>
    <property type="match status" value="1"/>
</dbReference>
<dbReference type="GO" id="GO:0016987">
    <property type="term" value="F:sigma factor activity"/>
    <property type="evidence" value="ECO:0007669"/>
    <property type="project" value="UniProtKB-KW"/>
</dbReference>
<keyword evidence="4" id="KW-0804">Transcription</keyword>
<dbReference type="Gene3D" id="1.10.1740.10">
    <property type="match status" value="1"/>
</dbReference>
<evidence type="ECO:0000259" key="6">
    <source>
        <dbReference type="Pfam" id="PF08281"/>
    </source>
</evidence>
<dbReference type="AlphaFoldDB" id="A0A5P2GAU9"/>
<dbReference type="EMBL" id="CP044016">
    <property type="protein sequence ID" value="QES88681.1"/>
    <property type="molecule type" value="Genomic_DNA"/>
</dbReference>
<dbReference type="Pfam" id="PF04542">
    <property type="entry name" value="Sigma70_r2"/>
    <property type="match status" value="1"/>
</dbReference>